<gene>
    <name evidence="1" type="ORF">CCACVL1_21693</name>
</gene>
<organism evidence="1 2">
    <name type="scientific">Corchorus capsularis</name>
    <name type="common">Jute</name>
    <dbReference type="NCBI Taxonomy" id="210143"/>
    <lineage>
        <taxon>Eukaryota</taxon>
        <taxon>Viridiplantae</taxon>
        <taxon>Streptophyta</taxon>
        <taxon>Embryophyta</taxon>
        <taxon>Tracheophyta</taxon>
        <taxon>Spermatophyta</taxon>
        <taxon>Magnoliopsida</taxon>
        <taxon>eudicotyledons</taxon>
        <taxon>Gunneridae</taxon>
        <taxon>Pentapetalae</taxon>
        <taxon>rosids</taxon>
        <taxon>malvids</taxon>
        <taxon>Malvales</taxon>
        <taxon>Malvaceae</taxon>
        <taxon>Grewioideae</taxon>
        <taxon>Apeibeae</taxon>
        <taxon>Corchorus</taxon>
    </lineage>
</organism>
<dbReference type="AlphaFoldDB" id="A0A1R3H2F7"/>
<dbReference type="Gramene" id="OMO64524">
    <property type="protein sequence ID" value="OMO64524"/>
    <property type="gene ID" value="CCACVL1_21693"/>
</dbReference>
<reference evidence="1 2" key="1">
    <citation type="submission" date="2013-09" db="EMBL/GenBank/DDBJ databases">
        <title>Corchorus capsularis genome sequencing.</title>
        <authorList>
            <person name="Alam M."/>
            <person name="Haque M.S."/>
            <person name="Islam M.S."/>
            <person name="Emdad E.M."/>
            <person name="Islam M.M."/>
            <person name="Ahmed B."/>
            <person name="Halim A."/>
            <person name="Hossen Q.M.M."/>
            <person name="Hossain M.Z."/>
            <person name="Ahmed R."/>
            <person name="Khan M.M."/>
            <person name="Islam R."/>
            <person name="Rashid M.M."/>
            <person name="Khan S.A."/>
            <person name="Rahman M.S."/>
            <person name="Alam M."/>
        </authorList>
    </citation>
    <scope>NUCLEOTIDE SEQUENCE [LARGE SCALE GENOMIC DNA]</scope>
    <source>
        <strain evidence="2">cv. CVL-1</strain>
        <tissue evidence="1">Whole seedling</tissue>
    </source>
</reference>
<evidence type="ECO:0000313" key="2">
    <source>
        <dbReference type="Proteomes" id="UP000188268"/>
    </source>
</evidence>
<accession>A0A1R3H2F7</accession>
<protein>
    <submittedName>
        <fullName evidence="1">Uncharacterized protein</fullName>
    </submittedName>
</protein>
<comment type="caution">
    <text evidence="1">The sequence shown here is derived from an EMBL/GenBank/DDBJ whole genome shotgun (WGS) entry which is preliminary data.</text>
</comment>
<evidence type="ECO:0000313" key="1">
    <source>
        <dbReference type="EMBL" id="OMO64524.1"/>
    </source>
</evidence>
<dbReference type="OrthoDB" id="539365at2759"/>
<dbReference type="Proteomes" id="UP000188268">
    <property type="component" value="Unassembled WGS sequence"/>
</dbReference>
<proteinExistence type="predicted"/>
<sequence length="150" mass="16830">MALPLTRATQNRVPSSYAFFKPLRVKPSRVVTTTRPKSSLQVKASSLNGSYVQNLKRSVRTIPNRLSLAAVSRSIAASQAPFKFHPIDAIGLLTFTGCFHDKTTAVVPDNYKLLRPYFHSLLLEYQGQSLHQFILKIQIQTQDTDPNPTF</sequence>
<keyword evidence="2" id="KW-1185">Reference proteome</keyword>
<name>A0A1R3H2F7_COCAP</name>
<dbReference type="EMBL" id="AWWV01012793">
    <property type="protein sequence ID" value="OMO64524.1"/>
    <property type="molecule type" value="Genomic_DNA"/>
</dbReference>